<dbReference type="InterPro" id="IPR051478">
    <property type="entry name" value="Beta-lactamase-like_AB/R"/>
</dbReference>
<dbReference type="PANTHER" id="PTHR22935:SF97">
    <property type="entry name" value="BETA-LACTAMASE-RELATED DOMAIN-CONTAINING PROTEIN"/>
    <property type="match status" value="1"/>
</dbReference>
<dbReference type="EMBL" id="KQ964268">
    <property type="protein sequence ID" value="KXJ86467.1"/>
    <property type="molecule type" value="Genomic_DNA"/>
</dbReference>
<dbReference type="Proteomes" id="UP000070501">
    <property type="component" value="Unassembled WGS sequence"/>
</dbReference>
<accession>A0A136INE1</accession>
<name>A0A136INE1_9PEZI</name>
<feature type="domain" description="Beta-lactamase-related" evidence="1">
    <location>
        <begin position="95"/>
        <end position="426"/>
    </location>
</feature>
<dbReference type="STRING" id="196109.A0A136INE1"/>
<evidence type="ECO:0000313" key="4">
    <source>
        <dbReference type="Proteomes" id="UP000070501"/>
    </source>
</evidence>
<dbReference type="Pfam" id="PF00144">
    <property type="entry name" value="Beta-lactamase"/>
    <property type="match status" value="1"/>
</dbReference>
<keyword evidence="4" id="KW-1185">Reference proteome</keyword>
<dbReference type="AlphaFoldDB" id="A0A136INE1"/>
<dbReference type="SUPFAM" id="SSF56601">
    <property type="entry name" value="beta-lactamase/transpeptidase-like"/>
    <property type="match status" value="1"/>
</dbReference>
<sequence>MKRATPLLGALCSLAQQNTVPPGAALAGPAYPAPSALRGSDLLAASVHDFDKSIRNSPIIQANETAWTVAVFSAIDEEPLCERYFTPEYNVSVLQVDRDSVFRIASVSKVFSVWTFLMEVGDERFGDPITRYVPELAAAVTANTSVLKPGVVYDDIDNVRWDEVTLGQLASHLAGIPRDPSQTDMSASLPREQGAALGLPPLEDSEIPVCGVTGLLRPCSRGETIEQLLKQHPIFPTAHSPAYTNIAYTLLGFAQEAITGMAAGDAITANIFSALNMSSSTFSTKPSSGRGVIPQGDQASVGWDWDLGPTAPSGSIYSSTADMVKAGRAILDSKTLTPARTRRWLKPMSQTGVLGSAVGAPWEIRDIMLGAVGGGRRLSQVYTKQGDIGGYRAALVLSPEHDIGAVVFSAGLTGSNSAAVRETLMNAVGRVFLPLAEEQARKEARAKFAATYTDEASNSSVTIQIDEGTPGLMVKSMVSRSVEVIGPASPFLQVYGAGASARLFPTTLKTVRDKAAGDGTFTSRLGFRASFFNASGDLNDVQDPGLMQWTSLGAPAYGARTLDDWVFEMGEDGKAAVVDVRMLRMRLVRKEDVL</sequence>
<gene>
    <name evidence="3" type="ORF">Micbo1qcDRAFT_219500</name>
</gene>
<reference evidence="4" key="1">
    <citation type="submission" date="2016-02" db="EMBL/GenBank/DDBJ databases">
        <title>Draft genome sequence of Microdochium bolleyi, a fungal endophyte of beachgrass.</title>
        <authorList>
            <consortium name="DOE Joint Genome Institute"/>
            <person name="David A.S."/>
            <person name="May G."/>
            <person name="Haridas S."/>
            <person name="Lim J."/>
            <person name="Wang M."/>
            <person name="Labutti K."/>
            <person name="Lipzen A."/>
            <person name="Barry K."/>
            <person name="Grigoriev I.V."/>
        </authorList>
    </citation>
    <scope>NUCLEOTIDE SEQUENCE [LARGE SCALE GENOMIC DNA]</scope>
    <source>
        <strain evidence="4">J235TASD1</strain>
    </source>
</reference>
<evidence type="ECO:0000259" key="1">
    <source>
        <dbReference type="Pfam" id="PF00144"/>
    </source>
</evidence>
<dbReference type="InterPro" id="IPR012338">
    <property type="entry name" value="Beta-lactam/transpept-like"/>
</dbReference>
<organism evidence="3 4">
    <name type="scientific">Microdochium bolleyi</name>
    <dbReference type="NCBI Taxonomy" id="196109"/>
    <lineage>
        <taxon>Eukaryota</taxon>
        <taxon>Fungi</taxon>
        <taxon>Dikarya</taxon>
        <taxon>Ascomycota</taxon>
        <taxon>Pezizomycotina</taxon>
        <taxon>Sordariomycetes</taxon>
        <taxon>Xylariomycetidae</taxon>
        <taxon>Xylariales</taxon>
        <taxon>Microdochiaceae</taxon>
        <taxon>Microdochium</taxon>
    </lineage>
</organism>
<dbReference type="PANTHER" id="PTHR22935">
    <property type="entry name" value="PENICILLIN-BINDING PROTEIN"/>
    <property type="match status" value="1"/>
</dbReference>
<evidence type="ECO:0000313" key="3">
    <source>
        <dbReference type="EMBL" id="KXJ86467.1"/>
    </source>
</evidence>
<dbReference type="InterPro" id="IPR058664">
    <property type="entry name" value="ARB_00930-like_C"/>
</dbReference>
<dbReference type="Pfam" id="PF26335">
    <property type="entry name" value="ARB_00930_C"/>
    <property type="match status" value="1"/>
</dbReference>
<dbReference type="OrthoDB" id="10250282at2759"/>
<proteinExistence type="predicted"/>
<dbReference type="InParanoid" id="A0A136INE1"/>
<dbReference type="InterPro" id="IPR001466">
    <property type="entry name" value="Beta-lactam-related"/>
</dbReference>
<feature type="domain" description="Beta-lactamase-like ARB-00930-like C-terminal" evidence="2">
    <location>
        <begin position="440"/>
        <end position="590"/>
    </location>
</feature>
<protein>
    <submittedName>
        <fullName evidence="3">Beta-lactamase/transpeptidase-like protein</fullName>
    </submittedName>
</protein>
<evidence type="ECO:0000259" key="2">
    <source>
        <dbReference type="Pfam" id="PF26335"/>
    </source>
</evidence>
<dbReference type="Gene3D" id="3.40.710.10">
    <property type="entry name" value="DD-peptidase/beta-lactamase superfamily"/>
    <property type="match status" value="1"/>
</dbReference>